<feature type="transmembrane region" description="Helical" evidence="2">
    <location>
        <begin position="180"/>
        <end position="201"/>
    </location>
</feature>
<dbReference type="GO" id="GO:0016787">
    <property type="term" value="F:hydrolase activity"/>
    <property type="evidence" value="ECO:0007669"/>
    <property type="project" value="InterPro"/>
</dbReference>
<dbReference type="Ensembl" id="ENSSHBT00005002749.1">
    <property type="protein sequence ID" value="ENSSHBP00005002215.1"/>
    <property type="gene ID" value="ENSSHBG00005002070.1"/>
</dbReference>
<keyword evidence="2" id="KW-0812">Transmembrane</keyword>
<reference evidence="4" key="2">
    <citation type="submission" date="2025-08" db="UniProtKB">
        <authorList>
            <consortium name="Ensembl"/>
        </authorList>
    </citation>
    <scope>IDENTIFICATION</scope>
</reference>
<dbReference type="Pfam" id="PF00149">
    <property type="entry name" value="Metallophos"/>
    <property type="match status" value="1"/>
</dbReference>
<keyword evidence="2" id="KW-0472">Membrane</keyword>
<name>A0A672TMV3_STRHB</name>
<feature type="region of interest" description="Disordered" evidence="1">
    <location>
        <begin position="1"/>
        <end position="38"/>
    </location>
</feature>
<feature type="transmembrane region" description="Helical" evidence="2">
    <location>
        <begin position="104"/>
        <end position="125"/>
    </location>
</feature>
<organism evidence="4 5">
    <name type="scientific">Strigops habroptila</name>
    <name type="common">Kakapo</name>
    <dbReference type="NCBI Taxonomy" id="2489341"/>
    <lineage>
        <taxon>Eukaryota</taxon>
        <taxon>Metazoa</taxon>
        <taxon>Chordata</taxon>
        <taxon>Craniata</taxon>
        <taxon>Vertebrata</taxon>
        <taxon>Euteleostomi</taxon>
        <taxon>Archelosauria</taxon>
        <taxon>Archosauria</taxon>
        <taxon>Dinosauria</taxon>
        <taxon>Saurischia</taxon>
        <taxon>Theropoda</taxon>
        <taxon>Coelurosauria</taxon>
        <taxon>Aves</taxon>
        <taxon>Neognathae</taxon>
        <taxon>Neoaves</taxon>
        <taxon>Telluraves</taxon>
        <taxon>Australaves</taxon>
        <taxon>Psittaciformes</taxon>
        <taxon>Psittacidae</taxon>
        <taxon>Strigops</taxon>
    </lineage>
</organism>
<reference evidence="4 5" key="1">
    <citation type="submission" date="2019-11" db="EMBL/GenBank/DDBJ databases">
        <title>Strigops habroptila (kakapo) genome, bStrHab1, primary haplotype, v2.</title>
        <authorList>
            <person name="Jarvis E.D."/>
            <person name="Howard J."/>
            <person name="Rhie A."/>
            <person name="Phillippy A."/>
            <person name="Korlach J."/>
            <person name="Digby A."/>
            <person name="Iorns D."/>
            <person name="Eason D."/>
            <person name="Robertson B."/>
            <person name="Raemaekers T."/>
            <person name="Howe K."/>
            <person name="Lewin H."/>
            <person name="Damas J."/>
            <person name="Hastie A."/>
            <person name="Tracey A."/>
            <person name="Chow W."/>
            <person name="Fedrigo O."/>
        </authorList>
    </citation>
    <scope>NUCLEOTIDE SEQUENCE [LARGE SCALE GENOMIC DNA]</scope>
</reference>
<sequence length="533" mass="58143">MPGNGGRAISGHAAGRSGRSVPLRRHHPVPERCAEERSLHRRFPAPRHAAAAAPLGRAGGHPPGRGFVDPRHPFITTLLPTGDSCRTKGTGQEAKMISFKQLSLEAKAAVAAGVVFLSMMVSRSYLSEKLDLRMRRWLMRLQTALFANALMLIGSLHVWRSIVTTFSKASVASSFCFMPWKIAVFMFLALAHSSFFTLLFLVAEEPYFFSLAAYTCLGAYIILIFFLFTLGSVEQAYKLLAGKGARAGTGNKNRPAMKPVLAVLLTAVLTVVGLLNASQPPAVNSVEVPVHKLSSTMNNLKVVLLSDIHLGPTVGKTKLAMIVRMVKALKPDITVIVGDLTDAEAEIIRPAVEPLGELASPLGTYFVTGNHEYYTSDVSNWFELLKSFNIRPLHNENVKIVSPQSSEDWFCLAGVDDIEANVLRYSGHGMDLKRALRGCSSEHAIVLLAHQPVAAKWALQERPDINLILSGHTHGGQIFPLNAGAYLLNPFFVGLYKVGQNTFVYVSPGTMYFGIPMRLGSRAEITEIILRSS</sequence>
<protein>
    <submittedName>
        <fullName evidence="4">Galactosidase beta 1</fullName>
    </submittedName>
</protein>
<dbReference type="CDD" id="cd07385">
    <property type="entry name" value="MPP_YkuE_C"/>
    <property type="match status" value="1"/>
</dbReference>
<feature type="transmembrane region" description="Helical" evidence="2">
    <location>
        <begin position="137"/>
        <end position="159"/>
    </location>
</feature>
<dbReference type="AlphaFoldDB" id="A0A672TMV3"/>
<dbReference type="Proteomes" id="UP000472266">
    <property type="component" value="Chromosome 1"/>
</dbReference>
<feature type="compositionally biased region" description="Basic and acidic residues" evidence="1">
    <location>
        <begin position="28"/>
        <end position="38"/>
    </location>
</feature>
<proteinExistence type="predicted"/>
<keyword evidence="2" id="KW-1133">Transmembrane helix</keyword>
<dbReference type="PANTHER" id="PTHR31302">
    <property type="entry name" value="TRANSMEMBRANE PROTEIN WITH METALLOPHOSPHOESTERASE DOMAIN-RELATED"/>
    <property type="match status" value="1"/>
</dbReference>
<evidence type="ECO:0000256" key="2">
    <source>
        <dbReference type="SAM" id="Phobius"/>
    </source>
</evidence>
<dbReference type="Gene3D" id="3.60.21.10">
    <property type="match status" value="1"/>
</dbReference>
<reference evidence="4" key="3">
    <citation type="submission" date="2025-09" db="UniProtKB">
        <authorList>
            <consortium name="Ensembl"/>
        </authorList>
    </citation>
    <scope>IDENTIFICATION</scope>
</reference>
<dbReference type="InterPro" id="IPR051158">
    <property type="entry name" value="Metallophosphoesterase_sf"/>
</dbReference>
<dbReference type="InterPro" id="IPR029052">
    <property type="entry name" value="Metallo-depent_PP-like"/>
</dbReference>
<feature type="domain" description="Calcineurin-like phosphoesterase" evidence="3">
    <location>
        <begin position="300"/>
        <end position="475"/>
    </location>
</feature>
<evidence type="ECO:0000313" key="5">
    <source>
        <dbReference type="Proteomes" id="UP000472266"/>
    </source>
</evidence>
<evidence type="ECO:0000259" key="3">
    <source>
        <dbReference type="Pfam" id="PF00149"/>
    </source>
</evidence>
<gene>
    <name evidence="4" type="primary">GLB1</name>
</gene>
<dbReference type="GeneTree" id="ENSGT00950000182942"/>
<dbReference type="SUPFAM" id="SSF56300">
    <property type="entry name" value="Metallo-dependent phosphatases"/>
    <property type="match status" value="1"/>
</dbReference>
<evidence type="ECO:0000313" key="4">
    <source>
        <dbReference type="Ensembl" id="ENSSHBP00005002215.1"/>
    </source>
</evidence>
<evidence type="ECO:0000256" key="1">
    <source>
        <dbReference type="SAM" id="MobiDB-lite"/>
    </source>
</evidence>
<dbReference type="PANTHER" id="PTHR31302:SF0">
    <property type="entry name" value="TRANSMEMBRANE PROTEIN WITH METALLOPHOSPHOESTERASE DOMAIN"/>
    <property type="match status" value="1"/>
</dbReference>
<keyword evidence="5" id="KW-1185">Reference proteome</keyword>
<accession>A0A672TMV3</accession>
<dbReference type="InterPro" id="IPR004843">
    <property type="entry name" value="Calcineurin-like_PHP"/>
</dbReference>
<feature type="transmembrane region" description="Helical" evidence="2">
    <location>
        <begin position="207"/>
        <end position="230"/>
    </location>
</feature>